<keyword evidence="3" id="KW-0964">Secreted</keyword>
<sequence>MSEKNEWLNWIVEAISKRHIDHYEYKHFKNIEEICTDAFRRVYRLLGLLLGPFSLRLPLGCEIEISIDNLDDKSRAAQKVLSIKSELKRSWGRRAYQTAEMLSPSLRAQLGLRLGMRSWGRRAYRTAEMLSPSLRAWKLLVKVCRFRRRNRLLLSFINALLFLQQGNASTNTFPIDIDGSKLVGHLKKAIKMEKQIDFADVDADKLRLWKVEIPDDHDDQLRSLSLQNKDEVLATKKISKYFPATPIPLSFLINVAQRGDQVTKSF</sequence>
<keyword evidence="6" id="KW-1185">Reference proteome</keyword>
<dbReference type="VEuPathDB" id="FungiDB:RhiirFUN_014553"/>
<evidence type="ECO:0000256" key="1">
    <source>
        <dbReference type="ARBA" id="ARBA00004340"/>
    </source>
</evidence>
<gene>
    <name evidence="5" type="ORF">RhiirA4_454000</name>
</gene>
<dbReference type="GO" id="GO:0043657">
    <property type="term" value="C:host cell"/>
    <property type="evidence" value="ECO:0007669"/>
    <property type="project" value="UniProtKB-SubCell"/>
</dbReference>
<dbReference type="InterPro" id="IPR045379">
    <property type="entry name" value="Crinkler_N"/>
</dbReference>
<protein>
    <recommendedName>
        <fullName evidence="4">Crinkler effector protein N-terminal domain-containing protein</fullName>
    </recommendedName>
</protein>
<accession>A0A2I1G1Z2</accession>
<organism evidence="5 6">
    <name type="scientific">Rhizophagus irregularis</name>
    <dbReference type="NCBI Taxonomy" id="588596"/>
    <lineage>
        <taxon>Eukaryota</taxon>
        <taxon>Fungi</taxon>
        <taxon>Fungi incertae sedis</taxon>
        <taxon>Mucoromycota</taxon>
        <taxon>Glomeromycotina</taxon>
        <taxon>Glomeromycetes</taxon>
        <taxon>Glomerales</taxon>
        <taxon>Glomeraceae</taxon>
        <taxon>Rhizophagus</taxon>
    </lineage>
</organism>
<comment type="subcellular location">
    <subcellularLocation>
        <location evidence="1">Host cell</location>
    </subcellularLocation>
    <subcellularLocation>
        <location evidence="2">Secreted</location>
    </subcellularLocation>
</comment>
<dbReference type="Pfam" id="PF20147">
    <property type="entry name" value="Crinkler"/>
    <property type="match status" value="1"/>
</dbReference>
<evidence type="ECO:0000259" key="4">
    <source>
        <dbReference type="Pfam" id="PF20147"/>
    </source>
</evidence>
<dbReference type="Proteomes" id="UP000234323">
    <property type="component" value="Unassembled WGS sequence"/>
</dbReference>
<reference evidence="5 6" key="1">
    <citation type="submission" date="2015-10" db="EMBL/GenBank/DDBJ databases">
        <title>Genome analyses suggest a sexual origin of heterokaryosis in a supposedly ancient asexual fungus.</title>
        <authorList>
            <person name="Ropars J."/>
            <person name="Sedzielewska K."/>
            <person name="Noel J."/>
            <person name="Charron P."/>
            <person name="Farinelli L."/>
            <person name="Marton T."/>
            <person name="Kruger M."/>
            <person name="Pelin A."/>
            <person name="Brachmann A."/>
            <person name="Corradi N."/>
        </authorList>
    </citation>
    <scope>NUCLEOTIDE SEQUENCE [LARGE SCALE GENOMIC DNA]</scope>
    <source>
        <strain evidence="5 6">A4</strain>
    </source>
</reference>
<name>A0A2I1G1Z2_9GLOM</name>
<dbReference type="AlphaFoldDB" id="A0A2I1G1Z2"/>
<evidence type="ECO:0000256" key="2">
    <source>
        <dbReference type="ARBA" id="ARBA00004613"/>
    </source>
</evidence>
<comment type="caution">
    <text evidence="5">The sequence shown here is derived from an EMBL/GenBank/DDBJ whole genome shotgun (WGS) entry which is preliminary data.</text>
</comment>
<proteinExistence type="predicted"/>
<evidence type="ECO:0000256" key="3">
    <source>
        <dbReference type="ARBA" id="ARBA00022525"/>
    </source>
</evidence>
<evidence type="ECO:0000313" key="5">
    <source>
        <dbReference type="EMBL" id="PKY40591.1"/>
    </source>
</evidence>
<feature type="domain" description="Crinkler effector protein N-terminal" evidence="4">
    <location>
        <begin position="160"/>
        <end position="246"/>
    </location>
</feature>
<dbReference type="EMBL" id="LLXI01000108">
    <property type="protein sequence ID" value="PKY40591.1"/>
    <property type="molecule type" value="Genomic_DNA"/>
</dbReference>
<dbReference type="GO" id="GO:0005576">
    <property type="term" value="C:extracellular region"/>
    <property type="evidence" value="ECO:0007669"/>
    <property type="project" value="UniProtKB-SubCell"/>
</dbReference>
<evidence type="ECO:0000313" key="6">
    <source>
        <dbReference type="Proteomes" id="UP000234323"/>
    </source>
</evidence>